<accession>A0A1G9C545</accession>
<feature type="binding site" evidence="7">
    <location>
        <position position="331"/>
    </location>
    <ligand>
        <name>3-phosphoshikimate</name>
        <dbReference type="ChEBI" id="CHEBI:145989"/>
    </ligand>
</feature>
<sequence>MTDLTLTPNRLQGDVTVPPSKSLAHRAIICAALAEGTSTISNIQFSDDIKATIQGMRAMGAEINEQENALTIQGIGLQSASVVNDQSEGKKSDPVRTIDCNESGSTLRFLVPVATLFEGKTRFTGRGKLGQRPLTPYKDLFEKQGLDYDLQGTERLDLVIGGHLSPDTIEMRGDISSQFITGLLMTLPFLNGESRIHVTTPLESKGYIDLTLHVFDLFGLEINVEDEGQTFVIPGNQKMQAADYAVEGDFSQAAFFLTANHIGNDISLSGLDSQSLQGDKAILDILDNLSDETERVIDGSQFPDIIPTAALAAALSIGHTRFTNLERLKIKESDRLAATQKELEALGADIQVEGDSLVIQGVDQLKGGVTVWSHKDHRMAMMLGIASTRCEEPITIKDTECVAKSYPHFWEDFKLLGGQFK</sequence>
<comment type="catalytic activity">
    <reaction evidence="6">
        <text>3-phosphoshikimate + phosphoenolpyruvate = 5-O-(1-carboxyvinyl)-3-phosphoshikimate + phosphate</text>
        <dbReference type="Rhea" id="RHEA:21256"/>
        <dbReference type="ChEBI" id="CHEBI:43474"/>
        <dbReference type="ChEBI" id="CHEBI:57701"/>
        <dbReference type="ChEBI" id="CHEBI:58702"/>
        <dbReference type="ChEBI" id="CHEBI:145989"/>
        <dbReference type="EC" id="2.5.1.19"/>
    </reaction>
    <physiologicalReaction direction="left-to-right" evidence="6">
        <dbReference type="Rhea" id="RHEA:21257"/>
    </physiologicalReaction>
</comment>
<dbReference type="SUPFAM" id="SSF55205">
    <property type="entry name" value="EPT/RTPC-like"/>
    <property type="match status" value="1"/>
</dbReference>
<comment type="pathway">
    <text evidence="1 7">Metabolic intermediate biosynthesis; chorismate biosynthesis; chorismate from D-erythrose 4-phosphate and phosphoenolpyruvate: step 6/7.</text>
</comment>
<dbReference type="HAMAP" id="MF_00210">
    <property type="entry name" value="EPSP_synth"/>
    <property type="match status" value="1"/>
</dbReference>
<dbReference type="UniPathway" id="UPA00053">
    <property type="reaction ID" value="UER00089"/>
</dbReference>
<keyword evidence="7" id="KW-0963">Cytoplasm</keyword>
<evidence type="ECO:0000256" key="2">
    <source>
        <dbReference type="ARBA" id="ARBA00009948"/>
    </source>
</evidence>
<evidence type="ECO:0000256" key="1">
    <source>
        <dbReference type="ARBA" id="ARBA00004811"/>
    </source>
</evidence>
<keyword evidence="10" id="KW-1185">Reference proteome</keyword>
<feature type="binding site" evidence="7">
    <location>
        <position position="378"/>
    </location>
    <ligand>
        <name>phosphoenolpyruvate</name>
        <dbReference type="ChEBI" id="CHEBI:58702"/>
    </ligand>
</feature>
<keyword evidence="3 7" id="KW-0028">Amino-acid biosynthesis</keyword>
<feature type="binding site" evidence="7">
    <location>
        <position position="176"/>
    </location>
    <ligand>
        <name>3-phosphoshikimate</name>
        <dbReference type="ChEBI" id="CHEBI:145989"/>
    </ligand>
</feature>
<comment type="caution">
    <text evidence="7">Lacks conserved residue(s) required for the propagation of feature annotation.</text>
</comment>
<feature type="binding site" evidence="7">
    <location>
        <position position="304"/>
    </location>
    <ligand>
        <name>3-phosphoshikimate</name>
        <dbReference type="ChEBI" id="CHEBI:145989"/>
    </ligand>
</feature>
<feature type="active site" description="Proton acceptor" evidence="7">
    <location>
        <position position="304"/>
    </location>
</feature>
<feature type="binding site" evidence="7">
    <location>
        <position position="21"/>
    </location>
    <ligand>
        <name>phosphoenolpyruvate</name>
        <dbReference type="ChEBI" id="CHEBI:58702"/>
    </ligand>
</feature>
<feature type="domain" description="Enolpyruvate transferase" evidence="8">
    <location>
        <begin position="8"/>
        <end position="412"/>
    </location>
</feature>
<dbReference type="PROSITE" id="PS00885">
    <property type="entry name" value="EPSP_SYNTHASE_2"/>
    <property type="match status" value="1"/>
</dbReference>
<dbReference type="InterPro" id="IPR036968">
    <property type="entry name" value="Enolpyruvate_Tfrase_sf"/>
</dbReference>
<feature type="binding site" evidence="7">
    <location>
        <position position="22"/>
    </location>
    <ligand>
        <name>3-phosphoshikimate</name>
        <dbReference type="ChEBI" id="CHEBI:145989"/>
    </ligand>
</feature>
<proteinExistence type="inferred from homology"/>
<dbReference type="GO" id="GO:0003866">
    <property type="term" value="F:3-phosphoshikimate 1-carboxyvinyltransferase activity"/>
    <property type="evidence" value="ECO:0007669"/>
    <property type="project" value="UniProtKB-UniRule"/>
</dbReference>
<keyword evidence="5 7" id="KW-0057">Aromatic amino acid biosynthesis</keyword>
<feature type="binding site" evidence="7">
    <location>
        <position position="177"/>
    </location>
    <ligand>
        <name>3-phosphoshikimate</name>
        <dbReference type="ChEBI" id="CHEBI:145989"/>
    </ligand>
</feature>
<evidence type="ECO:0000313" key="9">
    <source>
        <dbReference type="EMBL" id="SDK46514.1"/>
    </source>
</evidence>
<feature type="binding site" evidence="7">
    <location>
        <position position="335"/>
    </location>
    <ligand>
        <name>phosphoenolpyruvate</name>
        <dbReference type="ChEBI" id="CHEBI:58702"/>
    </ligand>
</feature>
<dbReference type="GO" id="GO:0008652">
    <property type="term" value="P:amino acid biosynthetic process"/>
    <property type="evidence" value="ECO:0007669"/>
    <property type="project" value="UniProtKB-KW"/>
</dbReference>
<dbReference type="GO" id="GO:0009073">
    <property type="term" value="P:aromatic amino acid family biosynthetic process"/>
    <property type="evidence" value="ECO:0007669"/>
    <property type="project" value="UniProtKB-KW"/>
</dbReference>
<reference evidence="10" key="1">
    <citation type="submission" date="2016-10" db="EMBL/GenBank/DDBJ databases">
        <authorList>
            <person name="Varghese N."/>
            <person name="Submissions S."/>
        </authorList>
    </citation>
    <scope>NUCLEOTIDE SEQUENCE [LARGE SCALE GENOMIC DNA]</scope>
    <source>
        <strain evidence="10">DSM 19181</strain>
    </source>
</reference>
<dbReference type="InterPro" id="IPR001986">
    <property type="entry name" value="Enolpyruvate_Tfrase_dom"/>
</dbReference>
<feature type="binding site" evidence="7">
    <location>
        <position position="404"/>
    </location>
    <ligand>
        <name>phosphoenolpyruvate</name>
        <dbReference type="ChEBI" id="CHEBI:58702"/>
    </ligand>
</feature>
<evidence type="ECO:0000256" key="5">
    <source>
        <dbReference type="ARBA" id="ARBA00023141"/>
    </source>
</evidence>
<protein>
    <recommendedName>
        <fullName evidence="7">3-phosphoshikimate 1-carboxyvinyltransferase</fullName>
        <ecNumber evidence="7">2.5.1.19</ecNumber>
    </recommendedName>
    <alternativeName>
        <fullName evidence="7">5-enolpyruvylshikimate-3-phosphate synthase</fullName>
        <shortName evidence="7">EPSP synthase</shortName>
        <shortName evidence="7">EPSPS</shortName>
    </alternativeName>
</protein>
<dbReference type="PIRSF" id="PIRSF000505">
    <property type="entry name" value="EPSPS"/>
    <property type="match status" value="1"/>
</dbReference>
<comment type="subcellular location">
    <subcellularLocation>
        <location evidence="7">Cytoplasm</location>
    </subcellularLocation>
</comment>
<dbReference type="EC" id="2.5.1.19" evidence="7"/>
<dbReference type="NCBIfam" id="TIGR01356">
    <property type="entry name" value="aroA"/>
    <property type="match status" value="1"/>
</dbReference>
<organism evidence="9 10">
    <name type="scientific">Alkalibacterium thalassium</name>
    <dbReference type="NCBI Taxonomy" id="426701"/>
    <lineage>
        <taxon>Bacteria</taxon>
        <taxon>Bacillati</taxon>
        <taxon>Bacillota</taxon>
        <taxon>Bacilli</taxon>
        <taxon>Lactobacillales</taxon>
        <taxon>Carnobacteriaceae</taxon>
        <taxon>Alkalibacterium</taxon>
    </lineage>
</organism>
<dbReference type="RefSeq" id="WP_143009213.1">
    <property type="nucleotide sequence ID" value="NZ_FNFK01000032.1"/>
</dbReference>
<dbReference type="InterPro" id="IPR006264">
    <property type="entry name" value="EPSP_synthase"/>
</dbReference>
<dbReference type="InterPro" id="IPR013792">
    <property type="entry name" value="RNA3'P_cycl/enolpyr_Trfase_a/b"/>
</dbReference>
<feature type="binding site" evidence="7">
    <location>
        <position position="132"/>
    </location>
    <ligand>
        <name>phosphoenolpyruvate</name>
        <dbReference type="ChEBI" id="CHEBI:58702"/>
    </ligand>
</feature>
<comment type="subunit">
    <text evidence="7">Monomer.</text>
</comment>
<keyword evidence="4 7" id="KW-0808">Transferase</keyword>
<evidence type="ECO:0000256" key="4">
    <source>
        <dbReference type="ARBA" id="ARBA00022679"/>
    </source>
</evidence>
<feature type="binding site" evidence="7">
    <location>
        <position position="204"/>
    </location>
    <ligand>
        <name>3-phosphoshikimate</name>
        <dbReference type="ChEBI" id="CHEBI:145989"/>
    </ligand>
</feature>
<evidence type="ECO:0000259" key="8">
    <source>
        <dbReference type="Pfam" id="PF00275"/>
    </source>
</evidence>
<feature type="binding site" evidence="7">
    <location>
        <position position="26"/>
    </location>
    <ligand>
        <name>3-phosphoshikimate</name>
        <dbReference type="ChEBI" id="CHEBI:145989"/>
    </ligand>
</feature>
<comment type="function">
    <text evidence="7">Catalyzes the transfer of the enolpyruvyl moiety of phosphoenolpyruvate (PEP) to the 5-hydroxyl of shikimate-3-phosphate (S3P) to produce enolpyruvyl shikimate-3-phosphate and inorganic phosphate.</text>
</comment>
<dbReference type="Proteomes" id="UP000199433">
    <property type="component" value="Unassembled WGS sequence"/>
</dbReference>
<dbReference type="GO" id="GO:0009423">
    <property type="term" value="P:chorismate biosynthetic process"/>
    <property type="evidence" value="ECO:0007669"/>
    <property type="project" value="UniProtKB-UniRule"/>
</dbReference>
<gene>
    <name evidence="7" type="primary">aroA</name>
    <name evidence="9" type="ORF">SAMN04488098_103211</name>
</gene>
<dbReference type="Gene3D" id="3.65.10.10">
    <property type="entry name" value="Enolpyruvate transferase domain"/>
    <property type="match status" value="2"/>
</dbReference>
<feature type="binding site" evidence="7">
    <location>
        <position position="178"/>
    </location>
    <ligand>
        <name>phosphoenolpyruvate</name>
        <dbReference type="ChEBI" id="CHEBI:58702"/>
    </ligand>
</feature>
<dbReference type="CDD" id="cd01556">
    <property type="entry name" value="EPSP_synthase"/>
    <property type="match status" value="1"/>
</dbReference>
<feature type="binding site" evidence="7">
    <location>
        <position position="104"/>
    </location>
    <ligand>
        <name>phosphoenolpyruvate</name>
        <dbReference type="ChEBI" id="CHEBI:58702"/>
    </ligand>
</feature>
<evidence type="ECO:0000256" key="3">
    <source>
        <dbReference type="ARBA" id="ARBA00022605"/>
    </source>
</evidence>
<name>A0A1G9C545_9LACT</name>
<dbReference type="OrthoDB" id="9809920at2"/>
<dbReference type="Pfam" id="PF00275">
    <property type="entry name" value="EPSP_synthase"/>
    <property type="match status" value="1"/>
</dbReference>
<evidence type="ECO:0000256" key="6">
    <source>
        <dbReference type="ARBA" id="ARBA00044633"/>
    </source>
</evidence>
<dbReference type="InterPro" id="IPR023193">
    <property type="entry name" value="EPSP_synthase_CS"/>
</dbReference>
<dbReference type="PANTHER" id="PTHR21090:SF5">
    <property type="entry name" value="PENTAFUNCTIONAL AROM POLYPEPTIDE"/>
    <property type="match status" value="1"/>
</dbReference>
<dbReference type="EMBL" id="FNFK01000032">
    <property type="protein sequence ID" value="SDK46514.1"/>
    <property type="molecule type" value="Genomic_DNA"/>
</dbReference>
<dbReference type="PANTHER" id="PTHR21090">
    <property type="entry name" value="AROM/DEHYDROQUINATE SYNTHASE"/>
    <property type="match status" value="1"/>
</dbReference>
<feature type="binding site" evidence="7">
    <location>
        <position position="178"/>
    </location>
    <ligand>
        <name>3-phosphoshikimate</name>
        <dbReference type="ChEBI" id="CHEBI:145989"/>
    </ligand>
</feature>
<evidence type="ECO:0000313" key="10">
    <source>
        <dbReference type="Proteomes" id="UP000199433"/>
    </source>
</evidence>
<evidence type="ECO:0000256" key="7">
    <source>
        <dbReference type="HAMAP-Rule" id="MF_00210"/>
    </source>
</evidence>
<comment type="similarity">
    <text evidence="2 7">Belongs to the EPSP synthase family.</text>
</comment>
<dbReference type="GO" id="GO:0005737">
    <property type="term" value="C:cytoplasm"/>
    <property type="evidence" value="ECO:0007669"/>
    <property type="project" value="UniProtKB-SubCell"/>
</dbReference>
<feature type="binding site" evidence="7">
    <location>
        <position position="21"/>
    </location>
    <ligand>
        <name>3-phosphoshikimate</name>
        <dbReference type="ChEBI" id="CHEBI:145989"/>
    </ligand>
</feature>
<dbReference type="STRING" id="426701.SAMN04488098_103211"/>
<dbReference type="AlphaFoldDB" id="A0A1G9C545"/>